<dbReference type="Proteomes" id="UP000246991">
    <property type="component" value="Unassembled WGS sequence"/>
</dbReference>
<dbReference type="EMBL" id="PYWC01000123">
    <property type="protein sequence ID" value="PWW72016.1"/>
    <property type="molecule type" value="Genomic_DNA"/>
</dbReference>
<dbReference type="InterPro" id="IPR029063">
    <property type="entry name" value="SAM-dependent_MTases_sf"/>
</dbReference>
<comment type="caution">
    <text evidence="1">The sequence shown here is derived from an EMBL/GenBank/DDBJ whole genome shotgun (WGS) entry which is preliminary data.</text>
</comment>
<evidence type="ECO:0000313" key="2">
    <source>
        <dbReference type="Proteomes" id="UP000246991"/>
    </source>
</evidence>
<reference evidence="1 2" key="1">
    <citation type="submission" date="2018-03" db="EMBL/GenBank/DDBJ databases">
        <title>Genomes of Pezizomycetes fungi and the evolution of truffles.</title>
        <authorList>
            <person name="Murat C."/>
            <person name="Payen T."/>
            <person name="Noel B."/>
            <person name="Kuo A."/>
            <person name="Martin F.M."/>
        </authorList>
    </citation>
    <scope>NUCLEOTIDE SEQUENCE [LARGE SCALE GENOMIC DNA]</scope>
    <source>
        <strain evidence="1">091103-1</strain>
    </source>
</reference>
<dbReference type="AlphaFoldDB" id="A0A317SF00"/>
<dbReference type="SUPFAM" id="SSF53335">
    <property type="entry name" value="S-adenosyl-L-methionine-dependent methyltransferases"/>
    <property type="match status" value="1"/>
</dbReference>
<accession>A0A317SF00</accession>
<proteinExistence type="predicted"/>
<dbReference type="OrthoDB" id="540004at2759"/>
<evidence type="ECO:0008006" key="3">
    <source>
        <dbReference type="Google" id="ProtNLM"/>
    </source>
</evidence>
<gene>
    <name evidence="1" type="ORF">C7212DRAFT_228907</name>
</gene>
<feature type="non-terminal residue" evidence="1">
    <location>
        <position position="1"/>
    </location>
</feature>
<dbReference type="PANTHER" id="PTHR45036:SF1">
    <property type="entry name" value="METHYLTRANSFERASE LIKE 7A"/>
    <property type="match status" value="1"/>
</dbReference>
<dbReference type="STRING" id="42249.A0A317SF00"/>
<keyword evidence="2" id="KW-1185">Reference proteome</keyword>
<organism evidence="1 2">
    <name type="scientific">Tuber magnatum</name>
    <name type="common">white Piedmont truffle</name>
    <dbReference type="NCBI Taxonomy" id="42249"/>
    <lineage>
        <taxon>Eukaryota</taxon>
        <taxon>Fungi</taxon>
        <taxon>Dikarya</taxon>
        <taxon>Ascomycota</taxon>
        <taxon>Pezizomycotina</taxon>
        <taxon>Pezizomycetes</taxon>
        <taxon>Pezizales</taxon>
        <taxon>Tuberaceae</taxon>
        <taxon>Tuber</taxon>
    </lineage>
</organism>
<protein>
    <recommendedName>
        <fullName evidence="3">S-adenosyl-L-methionine-dependent methyltransferase</fullName>
    </recommendedName>
</protein>
<evidence type="ECO:0000313" key="1">
    <source>
        <dbReference type="EMBL" id="PWW72016.1"/>
    </source>
</evidence>
<name>A0A317SF00_9PEZI</name>
<dbReference type="PANTHER" id="PTHR45036">
    <property type="entry name" value="METHYLTRANSFERASE LIKE 7B"/>
    <property type="match status" value="1"/>
</dbReference>
<dbReference type="InterPro" id="IPR052356">
    <property type="entry name" value="Thiol_S-MT"/>
</dbReference>
<dbReference type="Gene3D" id="3.40.50.150">
    <property type="entry name" value="Vaccinia Virus protein VP39"/>
    <property type="match status" value="1"/>
</dbReference>
<sequence length="143" mass="16237">IDEEGLTEVYTILPFGAEDLDSLRAAGVEAESVDTVHTVRVLCSMNEKFMEEAVGALFQSLKPGGEWLVYEHVRNGKCAVSALLQEFYQIFWPRVLAGCNLNRRTSEILLKTGRWETNDLVDLEEEHWTVMPHVWGRLIKSGK</sequence>